<name>A0ABU1UJF8_9ACTN</name>
<evidence type="ECO:0000313" key="4">
    <source>
        <dbReference type="Proteomes" id="UP001257739"/>
    </source>
</evidence>
<proteinExistence type="predicted"/>
<evidence type="ECO:0000256" key="1">
    <source>
        <dbReference type="ARBA" id="ARBA00004370"/>
    </source>
</evidence>
<dbReference type="PANTHER" id="PTHR37042">
    <property type="entry name" value="OUTER MEMBRANE PROTEIN RV1973"/>
    <property type="match status" value="1"/>
</dbReference>
<dbReference type="RefSeq" id="WP_309965338.1">
    <property type="nucleotide sequence ID" value="NZ_JAVDWH010000001.1"/>
</dbReference>
<dbReference type="EMBL" id="JAVDWH010000001">
    <property type="protein sequence ID" value="MDR7085298.1"/>
    <property type="molecule type" value="Genomic_DNA"/>
</dbReference>
<keyword evidence="2" id="KW-0472">Membrane</keyword>
<comment type="subcellular location">
    <subcellularLocation>
        <location evidence="1">Membrane</location>
    </subcellularLocation>
</comment>
<keyword evidence="4" id="KW-1185">Reference proteome</keyword>
<evidence type="ECO:0000313" key="3">
    <source>
        <dbReference type="EMBL" id="MDR7085298.1"/>
    </source>
</evidence>
<reference evidence="3 4" key="1">
    <citation type="submission" date="2023-07" db="EMBL/GenBank/DDBJ databases">
        <title>Sorghum-associated microbial communities from plants grown in Nebraska, USA.</title>
        <authorList>
            <person name="Schachtman D."/>
        </authorList>
    </citation>
    <scope>NUCLEOTIDE SEQUENCE [LARGE SCALE GENOMIC DNA]</scope>
    <source>
        <strain evidence="3 4">BE248</strain>
    </source>
</reference>
<organism evidence="3 4">
    <name type="scientific">Aeromicrobium panaciterrae</name>
    <dbReference type="NCBI Taxonomy" id="363861"/>
    <lineage>
        <taxon>Bacteria</taxon>
        <taxon>Bacillati</taxon>
        <taxon>Actinomycetota</taxon>
        <taxon>Actinomycetes</taxon>
        <taxon>Propionibacteriales</taxon>
        <taxon>Nocardioidaceae</taxon>
        <taxon>Aeromicrobium</taxon>
    </lineage>
</organism>
<gene>
    <name evidence="3" type="ORF">J2X11_000137</name>
</gene>
<dbReference type="PANTHER" id="PTHR37042:SF4">
    <property type="entry name" value="OUTER MEMBRANE PROTEIN RV1973"/>
    <property type="match status" value="1"/>
</dbReference>
<dbReference type="Proteomes" id="UP001257739">
    <property type="component" value="Unassembled WGS sequence"/>
</dbReference>
<evidence type="ECO:0000256" key="2">
    <source>
        <dbReference type="ARBA" id="ARBA00023136"/>
    </source>
</evidence>
<accession>A0ABU1UJF8</accession>
<comment type="caution">
    <text evidence="3">The sequence shown here is derived from an EMBL/GenBank/DDBJ whole genome shotgun (WGS) entry which is preliminary data.</text>
</comment>
<protein>
    <submittedName>
        <fullName evidence="3">Mce-associated membrane protein</fullName>
    </submittedName>
</protein>
<sequence length="168" mass="18302">MKRISTTNAVLLVALAVLVAWLVMFAVRGSAAAPGTTPSEARAEQYADVTRAARSETLAFLAVDHRKMDQLTKRVLEGATGEFKKQYETSLKSLKDAAVSQESISTGHVDQIGLGDVDDDSASVFVAASSKVQNKGTKGKVEDRSWRMKLTMAKVDNRWLVRQLEFVG</sequence>